<dbReference type="RefSeq" id="WP_087616951.1">
    <property type="nucleotide sequence ID" value="NZ_JAFBEY010000001.1"/>
</dbReference>
<keyword evidence="2" id="KW-1185">Reference proteome</keyword>
<reference evidence="1 2" key="1">
    <citation type="journal article" date="2017" name="Int. J. Syst. Evol. Microbiol.">
        <title>Solibacillus kalamii sp. nov., isolated from a high-efficiency particulate arrestance filter system used in the International Space Station.</title>
        <authorList>
            <person name="Checinska Sielaff A."/>
            <person name="Kumar R.M."/>
            <person name="Pal D."/>
            <person name="Mayilraj S."/>
            <person name="Venkateswaran K."/>
        </authorList>
    </citation>
    <scope>NUCLEOTIDE SEQUENCE [LARGE SCALE GENOMIC DNA]</scope>
    <source>
        <strain evidence="1 2">ISSFR-015</strain>
    </source>
</reference>
<sequence length="574" mass="67155">MQRATEGLHRALLYGFKKYVGEDLTDEENSCIKKYVTELGRIESSVFWRNHHNVIAFLSLPNKNNKSMEINLHRSLMTYNNFYEMYVLLLDGTGSLAKMVKLFSTSTLFKNTTVGYYSRLLLGNAFVFNKENIKSVKSCINYLNHKKIDNIQMVYFQIKKTNCKVYRELFSAFELLGLTSEENYKDIDYSSTSESMFILSYLLSDFDEDLSFEFLLSGVDHGIMRMNSRKDTLADEILIGSFEILLQNHWISKEQAYVYVDKLIDIAITLNNNNVANRVSEMLIKVLIRTNFEIAFYCYKKLIKFENLSNELHREVAGTMVDLGLPLTEVVECIMNFDAYFDNYNQKTNWYYFYGKIEVYLILAMSDFYSKKEHAEVFENIRNELDGLDNSGWGRELYSSEYQSYSRLCERFSKPVDVEEKKEAEYNMTPILSNTEKVDLTKFINELDSEEKLEQFFTDFDFKYCVDALEHYECLISKMLDLFGNIDMLINHMRENRYPDMTHLKKNSKYLYLGIVAALANGTAKQQMVNYLINEGGGHDSNLELMKVYEELGDKNMCLNLFKSLINDVNLFVY</sequence>
<accession>A0ABX3ZIM4</accession>
<comment type="caution">
    <text evidence="1">The sequence shown here is derived from an EMBL/GenBank/DDBJ whole genome shotgun (WGS) entry which is preliminary data.</text>
</comment>
<dbReference type="EMBL" id="NHNT01000003">
    <property type="protein sequence ID" value="OUZ39576.1"/>
    <property type="molecule type" value="Genomic_DNA"/>
</dbReference>
<evidence type="ECO:0000313" key="1">
    <source>
        <dbReference type="EMBL" id="OUZ39576.1"/>
    </source>
</evidence>
<protein>
    <submittedName>
        <fullName evidence="1">Uncharacterized protein</fullName>
    </submittedName>
</protein>
<name>A0ABX3ZIM4_9BACL</name>
<organism evidence="1 2">
    <name type="scientific">Solibacillus kalamii</name>
    <dbReference type="NCBI Taxonomy" id="1748298"/>
    <lineage>
        <taxon>Bacteria</taxon>
        <taxon>Bacillati</taxon>
        <taxon>Bacillota</taxon>
        <taxon>Bacilli</taxon>
        <taxon>Bacillales</taxon>
        <taxon>Caryophanaceae</taxon>
        <taxon>Solibacillus</taxon>
    </lineage>
</organism>
<gene>
    <name evidence="1" type="ORF">CBM15_07925</name>
</gene>
<evidence type="ECO:0000313" key="2">
    <source>
        <dbReference type="Proteomes" id="UP000196594"/>
    </source>
</evidence>
<proteinExistence type="predicted"/>
<dbReference type="Proteomes" id="UP000196594">
    <property type="component" value="Unassembled WGS sequence"/>
</dbReference>